<evidence type="ECO:0000313" key="1">
    <source>
        <dbReference type="EMBL" id="SEB12121.1"/>
    </source>
</evidence>
<dbReference type="AlphaFoldDB" id="A0A1H4GS03"/>
<organism evidence="1 2">
    <name type="scientific">Marinobacterium iners DSM 11526</name>
    <dbReference type="NCBI Taxonomy" id="1122198"/>
    <lineage>
        <taxon>Bacteria</taxon>
        <taxon>Pseudomonadati</taxon>
        <taxon>Pseudomonadota</taxon>
        <taxon>Gammaproteobacteria</taxon>
        <taxon>Oceanospirillales</taxon>
        <taxon>Oceanospirillaceae</taxon>
        <taxon>Marinobacterium</taxon>
    </lineage>
</organism>
<dbReference type="STRING" id="1122198.SAMN02745729_11945"/>
<proteinExistence type="predicted"/>
<dbReference type="EMBL" id="FNRJ01000019">
    <property type="protein sequence ID" value="SEB12121.1"/>
    <property type="molecule type" value="Genomic_DNA"/>
</dbReference>
<sequence length="196" mass="22000">MDSHGDAGRKIVPYQKGLLTISIAILIYVLGKGELSPSLSITIVGLTLHRPEVLEYVAMGTWAWYMWKFVVHNSFAFNSSLLKIAEARTLQIHFGSFKKAMAEEKRLQNLEPYQIHVARVRQAFWWEFTFDVEDPNTGGVSREPTPRTGPLQMLGMKLHTILIWVLRDESCSDEYLPCSVGVVAGALGLVYTAGMI</sequence>
<accession>A0A1H4GS03</accession>
<dbReference type="Proteomes" id="UP000242469">
    <property type="component" value="Unassembled WGS sequence"/>
</dbReference>
<keyword evidence="2" id="KW-1185">Reference proteome</keyword>
<gene>
    <name evidence="1" type="ORF">SAMN02745729_11945</name>
</gene>
<protein>
    <submittedName>
        <fullName evidence="1">Uncharacterized protein</fullName>
    </submittedName>
</protein>
<dbReference type="RefSeq" id="WP_139253945.1">
    <property type="nucleotide sequence ID" value="NZ_FNRJ01000019.1"/>
</dbReference>
<evidence type="ECO:0000313" key="2">
    <source>
        <dbReference type="Proteomes" id="UP000242469"/>
    </source>
</evidence>
<name>A0A1H4GS03_9GAMM</name>
<reference evidence="2" key="1">
    <citation type="submission" date="2016-10" db="EMBL/GenBank/DDBJ databases">
        <authorList>
            <person name="Varghese N."/>
            <person name="Submissions S."/>
        </authorList>
    </citation>
    <scope>NUCLEOTIDE SEQUENCE [LARGE SCALE GENOMIC DNA]</scope>
    <source>
        <strain evidence="2">DSM 11526</strain>
    </source>
</reference>